<name>A0A5D0R6W0_9FLAO</name>
<keyword evidence="3" id="KW-1185">Reference proteome</keyword>
<evidence type="ECO:0000259" key="1">
    <source>
        <dbReference type="Pfam" id="PF13676"/>
    </source>
</evidence>
<sequence length="184" mass="21279">MNALNRYYWPTKYESRDSFINQNVKCVFISYQNNDKNEAKKIADYLISAGINVYFDEYDGDLKRTNQSSQPNKVTDSLCKGINNSTHMLVVVSPTTIISKWVPFEIGYGYDKTDIAVLCLKGIPKNTLPEYIRTSKVIRDIYDLNTEISNIKGVPKDLLLENFTIRKHNYSYHDLKNVMDEIIT</sequence>
<dbReference type="Gene3D" id="3.40.50.10140">
    <property type="entry name" value="Toll/interleukin-1 receptor homology (TIR) domain"/>
    <property type="match status" value="1"/>
</dbReference>
<gene>
    <name evidence="2" type="ORF">ES674_11935</name>
</gene>
<protein>
    <submittedName>
        <fullName evidence="2">TIR domain-containing protein</fullName>
    </submittedName>
</protein>
<accession>A0A5D0R6W0</accession>
<dbReference type="AlphaFoldDB" id="A0A5D0R6W0"/>
<proteinExistence type="predicted"/>
<dbReference type="Proteomes" id="UP000323720">
    <property type="component" value="Unassembled WGS sequence"/>
</dbReference>
<dbReference type="RefSeq" id="WP_148404273.1">
    <property type="nucleotide sequence ID" value="NZ_VSKK01000003.1"/>
</dbReference>
<comment type="caution">
    <text evidence="2">The sequence shown here is derived from an EMBL/GenBank/DDBJ whole genome shotgun (WGS) entry which is preliminary data.</text>
</comment>
<dbReference type="Pfam" id="PF13676">
    <property type="entry name" value="TIR_2"/>
    <property type="match status" value="1"/>
</dbReference>
<dbReference type="EMBL" id="VSKK01000003">
    <property type="protein sequence ID" value="TYB76294.1"/>
    <property type="molecule type" value="Genomic_DNA"/>
</dbReference>
<dbReference type="GO" id="GO:0007165">
    <property type="term" value="P:signal transduction"/>
    <property type="evidence" value="ECO:0007669"/>
    <property type="project" value="InterPro"/>
</dbReference>
<dbReference type="SUPFAM" id="SSF52200">
    <property type="entry name" value="Toll/Interleukin receptor TIR domain"/>
    <property type="match status" value="1"/>
</dbReference>
<dbReference type="InterPro" id="IPR000157">
    <property type="entry name" value="TIR_dom"/>
</dbReference>
<dbReference type="OrthoDB" id="9810385at2"/>
<dbReference type="InterPro" id="IPR035897">
    <property type="entry name" value="Toll_tir_struct_dom_sf"/>
</dbReference>
<evidence type="ECO:0000313" key="3">
    <source>
        <dbReference type="Proteomes" id="UP000323720"/>
    </source>
</evidence>
<organism evidence="2 3">
    <name type="scientific">Bizionia myxarmorum</name>
    <dbReference type="NCBI Taxonomy" id="291186"/>
    <lineage>
        <taxon>Bacteria</taxon>
        <taxon>Pseudomonadati</taxon>
        <taxon>Bacteroidota</taxon>
        <taxon>Flavobacteriia</taxon>
        <taxon>Flavobacteriales</taxon>
        <taxon>Flavobacteriaceae</taxon>
        <taxon>Bizionia</taxon>
    </lineage>
</organism>
<feature type="domain" description="TIR" evidence="1">
    <location>
        <begin position="27"/>
        <end position="121"/>
    </location>
</feature>
<evidence type="ECO:0000313" key="2">
    <source>
        <dbReference type="EMBL" id="TYB76294.1"/>
    </source>
</evidence>
<reference evidence="2 3" key="1">
    <citation type="submission" date="2019-08" db="EMBL/GenBank/DDBJ databases">
        <title>Genomes of Antarctic Bizionia species.</title>
        <authorList>
            <person name="Bowman J.P."/>
        </authorList>
    </citation>
    <scope>NUCLEOTIDE SEQUENCE [LARGE SCALE GENOMIC DNA]</scope>
    <source>
        <strain evidence="2 3">ADA-4</strain>
    </source>
</reference>